<evidence type="ECO:0000256" key="5">
    <source>
        <dbReference type="ARBA" id="ARBA00022525"/>
    </source>
</evidence>
<evidence type="ECO:0000256" key="4">
    <source>
        <dbReference type="ARBA" id="ARBA00022512"/>
    </source>
</evidence>
<feature type="signal peptide" evidence="12">
    <location>
        <begin position="1"/>
        <end position="23"/>
    </location>
</feature>
<keyword evidence="11" id="KW-1133">Transmembrane helix</keyword>
<evidence type="ECO:0000259" key="14">
    <source>
        <dbReference type="PROSITE" id="PS50843"/>
    </source>
</evidence>
<dbReference type="InterPro" id="IPR002963">
    <property type="entry name" value="Expansin"/>
</dbReference>
<comment type="similarity">
    <text evidence="3">Belongs to the expansin family. Expansin A subfamily.</text>
</comment>
<keyword evidence="16" id="KW-1185">Reference proteome</keyword>
<sequence length="842" mass="88432">MAYNSALCLVAVVAVSLAATARAGWIRGSATFYGGADASGTMGGACGYGNLYSAGYGTNTAALSSALFNDGAACGECYQVMCDSQNSRWCKPGVTVTVTATNLCPPDYSKPSNNGGWCNPPRQHLDMAQPAWETIGVYQGGIVPIMFQRVSCSRSGGVRFTINGNNYFELVLVTNVAGPGSVSSLQIKGSRTGWITMSRNWGANWQSNNYLNGQSISFRVTATNGRTMDFMDVAGSNWQPTLSCFLLFVAAAAMGSRLASSDDSGWSKGTATFYGGGDASGTMGGACGYGNLYWSGYGTDTAALSSALFNDGAACGECYLVACDCAASQWCLPGGKSVIVTATNLCPPNHELSGDDGGWCNPPRRHFDMAQPAFLQIAQYRGGIVPVLYKRTACVKQGGVRFTMAGSNYFVLVLITNVAGSGSVKAVWVKGSSTDRMPMSRNWGANWQSLAGLVGQSLTFGVTSTDGHTVVVPDVAPSWWKFGQSFTSGVQVLMLLVLLVPLAATFFAPALGWNYGTATFYGGADGSGTMGGACGYGNLYEAGYGTNTAALSSVLYNDGAACGQCYLIMCDSNASPWCKGGSAVTVTATNLCPPNWAKPSDRGGWCNPPRPHFDMAQPAWERIGVYKAGIIPVLYQQVTCWRQGGIRITIGGSSFFQLVRFSNVAGSGSIRSVSVKGTRTGWIALNRNWGANWQCSSALFSQALNFAVTSTGGQTLYINDVVPSWWQIGMEEIYKSSISDFGIVTNAKFVRAAELSTSAAAASPRADDSAPRARQRRCAAVARCTCGGGGGDTRWRGGAGRRRRQRGALRGEAASRPAAGQAGPAEAACPRVGGEKEMGERG</sequence>
<evidence type="ECO:0000256" key="12">
    <source>
        <dbReference type="SAM" id="SignalP"/>
    </source>
</evidence>
<evidence type="ECO:0008006" key="17">
    <source>
        <dbReference type="Google" id="ProtNLM"/>
    </source>
</evidence>
<dbReference type="Pfam" id="PF01357">
    <property type="entry name" value="Expansin_C"/>
    <property type="match status" value="3"/>
</dbReference>
<keyword evidence="8" id="KW-0325">Glycoprotein</keyword>
<dbReference type="CDD" id="cd22274">
    <property type="entry name" value="DPBB_EXPA_N"/>
    <property type="match status" value="3"/>
</dbReference>
<keyword evidence="5" id="KW-0964">Secreted</keyword>
<dbReference type="PRINTS" id="PR01225">
    <property type="entry name" value="EXPANSNFAMLY"/>
</dbReference>
<organism evidence="15 16">
    <name type="scientific">Paspalum notatum var. saurae</name>
    <dbReference type="NCBI Taxonomy" id="547442"/>
    <lineage>
        <taxon>Eukaryota</taxon>
        <taxon>Viridiplantae</taxon>
        <taxon>Streptophyta</taxon>
        <taxon>Embryophyta</taxon>
        <taxon>Tracheophyta</taxon>
        <taxon>Spermatophyta</taxon>
        <taxon>Magnoliopsida</taxon>
        <taxon>Liliopsida</taxon>
        <taxon>Poales</taxon>
        <taxon>Poaceae</taxon>
        <taxon>PACMAD clade</taxon>
        <taxon>Panicoideae</taxon>
        <taxon>Andropogonodae</taxon>
        <taxon>Paspaleae</taxon>
        <taxon>Paspalinae</taxon>
        <taxon>Paspalum</taxon>
    </lineage>
</organism>
<name>A0AAQ3SJ64_PASNO</name>
<comment type="subcellular location">
    <subcellularLocation>
        <location evidence="1">Membrane</location>
        <topology evidence="1">Peripheral membrane protein</topology>
    </subcellularLocation>
    <subcellularLocation>
        <location evidence="2">Secreted</location>
        <location evidence="2">Cell wall</location>
    </subcellularLocation>
</comment>
<feature type="chain" id="PRO_5042896869" description="Expansin" evidence="12">
    <location>
        <begin position="24"/>
        <end position="842"/>
    </location>
</feature>
<keyword evidence="6 12" id="KW-0732">Signal</keyword>
<feature type="domain" description="Expansin-like CBD" evidence="14">
    <location>
        <begin position="655"/>
        <end position="729"/>
    </location>
</feature>
<keyword evidence="9" id="KW-0961">Cell wall biogenesis/degradation</keyword>
<dbReference type="GO" id="GO:0005576">
    <property type="term" value="C:extracellular region"/>
    <property type="evidence" value="ECO:0007669"/>
    <property type="project" value="InterPro"/>
</dbReference>
<evidence type="ECO:0000256" key="6">
    <source>
        <dbReference type="ARBA" id="ARBA00022729"/>
    </source>
</evidence>
<feature type="compositionally biased region" description="Low complexity" evidence="10">
    <location>
        <begin position="808"/>
        <end position="828"/>
    </location>
</feature>
<evidence type="ECO:0000256" key="9">
    <source>
        <dbReference type="ARBA" id="ARBA00023316"/>
    </source>
</evidence>
<feature type="domain" description="Expansin-like EG45" evidence="13">
    <location>
        <begin position="531"/>
        <end position="645"/>
    </location>
</feature>
<dbReference type="PROSITE" id="PS50842">
    <property type="entry name" value="EXPANSIN_EG45"/>
    <property type="match status" value="3"/>
</dbReference>
<dbReference type="Pfam" id="PF03330">
    <property type="entry name" value="DPBB_1"/>
    <property type="match status" value="3"/>
</dbReference>
<feature type="domain" description="Expansin-like EG45" evidence="13">
    <location>
        <begin position="43"/>
        <end position="157"/>
    </location>
</feature>
<dbReference type="GO" id="GO:0009664">
    <property type="term" value="P:plant-type cell wall organization"/>
    <property type="evidence" value="ECO:0007669"/>
    <property type="project" value="InterPro"/>
</dbReference>
<keyword evidence="4" id="KW-0134">Cell wall</keyword>
<dbReference type="InterPro" id="IPR007117">
    <property type="entry name" value="Expansin_CBD"/>
</dbReference>
<dbReference type="SUPFAM" id="SSF50685">
    <property type="entry name" value="Barwin-like endoglucanases"/>
    <property type="match status" value="3"/>
</dbReference>
<dbReference type="InterPro" id="IPR007118">
    <property type="entry name" value="Expan_Lol_pI"/>
</dbReference>
<protein>
    <recommendedName>
        <fullName evidence="17">Expansin</fullName>
    </recommendedName>
</protein>
<evidence type="ECO:0000256" key="7">
    <source>
        <dbReference type="ARBA" id="ARBA00023136"/>
    </source>
</evidence>
<dbReference type="PROSITE" id="PS50843">
    <property type="entry name" value="EXPANSIN_CBD"/>
    <property type="match status" value="3"/>
</dbReference>
<dbReference type="Gene3D" id="2.40.40.10">
    <property type="entry name" value="RlpA-like domain"/>
    <property type="match status" value="3"/>
</dbReference>
<evidence type="ECO:0000256" key="1">
    <source>
        <dbReference type="ARBA" id="ARBA00004170"/>
    </source>
</evidence>
<evidence type="ECO:0000259" key="13">
    <source>
        <dbReference type="PROSITE" id="PS50842"/>
    </source>
</evidence>
<dbReference type="Proteomes" id="UP001341281">
    <property type="component" value="Chromosome 02"/>
</dbReference>
<feature type="transmembrane region" description="Helical" evidence="11">
    <location>
        <begin position="409"/>
        <end position="429"/>
    </location>
</feature>
<evidence type="ECO:0000256" key="3">
    <source>
        <dbReference type="ARBA" id="ARBA00005392"/>
    </source>
</evidence>
<evidence type="ECO:0000256" key="8">
    <source>
        <dbReference type="ARBA" id="ARBA00023180"/>
    </source>
</evidence>
<dbReference type="InterPro" id="IPR036749">
    <property type="entry name" value="Expansin_CBD_sf"/>
</dbReference>
<reference evidence="15 16" key="1">
    <citation type="submission" date="2024-02" db="EMBL/GenBank/DDBJ databases">
        <title>High-quality chromosome-scale genome assembly of Pensacola bahiagrass (Paspalum notatum Flugge var. saurae).</title>
        <authorList>
            <person name="Vega J.M."/>
            <person name="Podio M."/>
            <person name="Orjuela J."/>
            <person name="Siena L.A."/>
            <person name="Pessino S.C."/>
            <person name="Combes M.C."/>
            <person name="Mariac C."/>
            <person name="Albertini E."/>
            <person name="Pupilli F."/>
            <person name="Ortiz J.P.A."/>
            <person name="Leblanc O."/>
        </authorList>
    </citation>
    <scope>NUCLEOTIDE SEQUENCE [LARGE SCALE GENOMIC DNA]</scope>
    <source>
        <strain evidence="15">R1</strain>
        <tissue evidence="15">Leaf</tissue>
    </source>
</reference>
<dbReference type="Gene3D" id="2.60.40.760">
    <property type="entry name" value="Expansin, cellulose-binding-like domain"/>
    <property type="match status" value="3"/>
</dbReference>
<dbReference type="GO" id="GO:0016020">
    <property type="term" value="C:membrane"/>
    <property type="evidence" value="ECO:0007669"/>
    <property type="project" value="UniProtKB-SubCell"/>
</dbReference>
<keyword evidence="7 11" id="KW-0472">Membrane</keyword>
<dbReference type="InterPro" id="IPR009009">
    <property type="entry name" value="RlpA-like_DPBB"/>
</dbReference>
<dbReference type="SUPFAM" id="SSF49590">
    <property type="entry name" value="PHL pollen allergen"/>
    <property type="match status" value="3"/>
</dbReference>
<evidence type="ECO:0000256" key="2">
    <source>
        <dbReference type="ARBA" id="ARBA00004191"/>
    </source>
</evidence>
<dbReference type="PRINTS" id="PR01226">
    <property type="entry name" value="EXPANSIN"/>
</dbReference>
<accession>A0AAQ3SJ64</accession>
<dbReference type="InterPro" id="IPR007112">
    <property type="entry name" value="Expansin/allergen_DPBB_dom"/>
</dbReference>
<gene>
    <name evidence="15" type="ORF">U9M48_006164</name>
</gene>
<dbReference type="PANTHER" id="PTHR31867">
    <property type="entry name" value="EXPANSIN-A15"/>
    <property type="match status" value="1"/>
</dbReference>
<evidence type="ECO:0000313" key="16">
    <source>
        <dbReference type="Proteomes" id="UP001341281"/>
    </source>
</evidence>
<dbReference type="SMART" id="SM00837">
    <property type="entry name" value="DPBB_1"/>
    <property type="match status" value="3"/>
</dbReference>
<feature type="compositionally biased region" description="Basic and acidic residues" evidence="10">
    <location>
        <begin position="833"/>
        <end position="842"/>
    </location>
</feature>
<dbReference type="AlphaFoldDB" id="A0AAQ3SJ64"/>
<feature type="domain" description="Expansin-like EG45" evidence="13">
    <location>
        <begin position="284"/>
        <end position="399"/>
    </location>
</feature>
<feature type="domain" description="Expansin-like CBD" evidence="14">
    <location>
        <begin position="409"/>
        <end position="488"/>
    </location>
</feature>
<feature type="region of interest" description="Disordered" evidence="10">
    <location>
        <begin position="792"/>
        <end position="842"/>
    </location>
</feature>
<dbReference type="InterPro" id="IPR036908">
    <property type="entry name" value="RlpA-like_sf"/>
</dbReference>
<feature type="transmembrane region" description="Helical" evidence="11">
    <location>
        <begin position="492"/>
        <end position="513"/>
    </location>
</feature>
<evidence type="ECO:0000256" key="11">
    <source>
        <dbReference type="SAM" id="Phobius"/>
    </source>
</evidence>
<proteinExistence type="inferred from homology"/>
<dbReference type="EMBL" id="CP144746">
    <property type="protein sequence ID" value="WVZ55516.1"/>
    <property type="molecule type" value="Genomic_DNA"/>
</dbReference>
<keyword evidence="11" id="KW-0812">Transmembrane</keyword>
<evidence type="ECO:0000313" key="15">
    <source>
        <dbReference type="EMBL" id="WVZ55516.1"/>
    </source>
</evidence>
<feature type="domain" description="Expansin-like CBD" evidence="14">
    <location>
        <begin position="167"/>
        <end position="240"/>
    </location>
</feature>
<evidence type="ECO:0000256" key="10">
    <source>
        <dbReference type="SAM" id="MobiDB-lite"/>
    </source>
</evidence>